<protein>
    <submittedName>
        <fullName evidence="2">Class I SAM-dependent methyltransferase</fullName>
    </submittedName>
</protein>
<proteinExistence type="predicted"/>
<keyword evidence="2" id="KW-0489">Methyltransferase</keyword>
<dbReference type="CDD" id="cd02440">
    <property type="entry name" value="AdoMet_MTases"/>
    <property type="match status" value="1"/>
</dbReference>
<dbReference type="SUPFAM" id="SSF53335">
    <property type="entry name" value="S-adenosyl-L-methionine-dependent methyltransferases"/>
    <property type="match status" value="1"/>
</dbReference>
<dbReference type="Pfam" id="PF08241">
    <property type="entry name" value="Methyltransf_11"/>
    <property type="match status" value="1"/>
</dbReference>
<evidence type="ECO:0000313" key="2">
    <source>
        <dbReference type="EMBL" id="WNZ21476.1"/>
    </source>
</evidence>
<evidence type="ECO:0000259" key="1">
    <source>
        <dbReference type="Pfam" id="PF08241"/>
    </source>
</evidence>
<dbReference type="Gene3D" id="3.40.50.150">
    <property type="entry name" value="Vaccinia Virus protein VP39"/>
    <property type="match status" value="1"/>
</dbReference>
<dbReference type="EMBL" id="CP053586">
    <property type="protein sequence ID" value="WNZ21476.1"/>
    <property type="molecule type" value="Genomic_DNA"/>
</dbReference>
<gene>
    <name evidence="2" type="ORF">HJG54_00410</name>
</gene>
<organism evidence="2">
    <name type="scientific">Leptolyngbya sp. NK1-12</name>
    <dbReference type="NCBI Taxonomy" id="2547451"/>
    <lineage>
        <taxon>Bacteria</taxon>
        <taxon>Bacillati</taxon>
        <taxon>Cyanobacteriota</taxon>
        <taxon>Cyanophyceae</taxon>
        <taxon>Leptolyngbyales</taxon>
        <taxon>Leptolyngbyaceae</taxon>
        <taxon>Leptolyngbya group</taxon>
        <taxon>Leptolyngbya</taxon>
    </lineage>
</organism>
<dbReference type="AlphaFoldDB" id="A0AA96WHN4"/>
<reference evidence="2" key="1">
    <citation type="submission" date="2020-05" db="EMBL/GenBank/DDBJ databases">
        <authorList>
            <person name="Zhu T."/>
            <person name="Keshari N."/>
            <person name="Lu X."/>
        </authorList>
    </citation>
    <scope>NUCLEOTIDE SEQUENCE</scope>
    <source>
        <strain evidence="2">NK1-12</strain>
    </source>
</reference>
<dbReference type="InterPro" id="IPR013216">
    <property type="entry name" value="Methyltransf_11"/>
</dbReference>
<feature type="domain" description="Methyltransferase type 11" evidence="1">
    <location>
        <begin position="76"/>
        <end position="127"/>
    </location>
</feature>
<sequence length="217" mass="25583">MQLLLRRVTERAYSNKDSIVGTWRTRRFKDFLELVKPPSGAKIIDLGGTPYMWELVPHDFEVTLVNLPGTVRPHGHHQIRFIEADATNLKDVFSDQSFDVVFSNSVIEHVGDDNKQADFAQEVYRLGKAYWVQTPSDRWPIEPHTGFPFYWQLPEFARQHLKRSWKKKLPVWTEMVEGTRVISRKQMQALFPDGKLYIERAFLLEKSYVIYRPFEQI</sequence>
<dbReference type="RefSeq" id="WP_316432717.1">
    <property type="nucleotide sequence ID" value="NZ_CP053586.1"/>
</dbReference>
<dbReference type="InterPro" id="IPR029063">
    <property type="entry name" value="SAM-dependent_MTases_sf"/>
</dbReference>
<dbReference type="GO" id="GO:0008757">
    <property type="term" value="F:S-adenosylmethionine-dependent methyltransferase activity"/>
    <property type="evidence" value="ECO:0007669"/>
    <property type="project" value="InterPro"/>
</dbReference>
<name>A0AA96WHN4_9CYAN</name>
<accession>A0AA96WHN4</accession>
<keyword evidence="2" id="KW-0808">Transferase</keyword>
<dbReference type="GO" id="GO:0032259">
    <property type="term" value="P:methylation"/>
    <property type="evidence" value="ECO:0007669"/>
    <property type="project" value="UniProtKB-KW"/>
</dbReference>